<keyword evidence="1" id="KW-1133">Transmembrane helix</keyword>
<dbReference type="PATRIC" id="fig|908809.3.peg.2005"/>
<proteinExistence type="predicted"/>
<evidence type="ECO:0000313" key="3">
    <source>
        <dbReference type="Proteomes" id="UP000052015"/>
    </source>
</evidence>
<protein>
    <recommendedName>
        <fullName evidence="4">DUF2975 domain-containing protein</fullName>
    </recommendedName>
</protein>
<evidence type="ECO:0000313" key="2">
    <source>
        <dbReference type="EMBL" id="KRQ86163.1"/>
    </source>
</evidence>
<feature type="transmembrane region" description="Helical" evidence="1">
    <location>
        <begin position="12"/>
        <end position="35"/>
    </location>
</feature>
<dbReference type="RefSeq" id="WP_057979321.1">
    <property type="nucleotide sequence ID" value="NZ_LKHP01000014.1"/>
</dbReference>
<evidence type="ECO:0008006" key="4">
    <source>
        <dbReference type="Google" id="ProtNLM"/>
    </source>
</evidence>
<reference evidence="2 3" key="1">
    <citation type="submission" date="2015-09" db="EMBL/GenBank/DDBJ databases">
        <title>Draft genome sequence of a Caloramator mitchellensis, a moderate thermophile from the Great Artesian Basin of Australia.</title>
        <authorList>
            <person name="Patel B.K."/>
        </authorList>
    </citation>
    <scope>NUCLEOTIDE SEQUENCE [LARGE SCALE GENOMIC DNA]</scope>
    <source>
        <strain evidence="2 3">VF08</strain>
    </source>
</reference>
<feature type="transmembrane region" description="Helical" evidence="1">
    <location>
        <begin position="41"/>
        <end position="65"/>
    </location>
</feature>
<feature type="transmembrane region" description="Helical" evidence="1">
    <location>
        <begin position="91"/>
        <end position="109"/>
    </location>
</feature>
<gene>
    <name evidence="2" type="ORF">ABG79_02004</name>
</gene>
<dbReference type="Proteomes" id="UP000052015">
    <property type="component" value="Unassembled WGS sequence"/>
</dbReference>
<dbReference type="AlphaFoldDB" id="A0A0R3JRP7"/>
<name>A0A0R3JRP7_CALMK</name>
<comment type="caution">
    <text evidence="2">The sequence shown here is derived from an EMBL/GenBank/DDBJ whole genome shotgun (WGS) entry which is preliminary data.</text>
</comment>
<sequence length="157" mass="17451">MRRETLFLKTVIFLIGIFVLGLCVIGLPIAAIEAARIYPKFIYIPIFAGLYSSAIPFLFALYQAIKILNYIDKNKAFSDLSVNALKFIKQCAVIISIIYISIMPFLYVIGEKDDAPGIILIGLIIIFASFVVAVFAAVLQKLLEKAIEIKSENDLTI</sequence>
<keyword evidence="1" id="KW-0472">Membrane</keyword>
<feature type="transmembrane region" description="Helical" evidence="1">
    <location>
        <begin position="115"/>
        <end position="139"/>
    </location>
</feature>
<dbReference type="InterPro" id="IPR021354">
    <property type="entry name" value="DUF2975"/>
</dbReference>
<dbReference type="EMBL" id="LKHP01000014">
    <property type="protein sequence ID" value="KRQ86163.1"/>
    <property type="molecule type" value="Genomic_DNA"/>
</dbReference>
<dbReference type="Pfam" id="PF11188">
    <property type="entry name" value="DUF2975"/>
    <property type="match status" value="1"/>
</dbReference>
<organism evidence="2 3">
    <name type="scientific">Caloramator mitchellensis</name>
    <dbReference type="NCBI Taxonomy" id="908809"/>
    <lineage>
        <taxon>Bacteria</taxon>
        <taxon>Bacillati</taxon>
        <taxon>Bacillota</taxon>
        <taxon>Clostridia</taxon>
        <taxon>Eubacteriales</taxon>
        <taxon>Clostridiaceae</taxon>
        <taxon>Caloramator</taxon>
    </lineage>
</organism>
<evidence type="ECO:0000256" key="1">
    <source>
        <dbReference type="SAM" id="Phobius"/>
    </source>
</evidence>
<dbReference type="OrthoDB" id="1100174at2"/>
<dbReference type="STRING" id="908809.ABG79_02004"/>
<keyword evidence="1" id="KW-0812">Transmembrane</keyword>
<accession>A0A0R3JRP7</accession>
<keyword evidence="3" id="KW-1185">Reference proteome</keyword>